<dbReference type="AlphaFoldDB" id="A0A7R9GP36"/>
<dbReference type="GO" id="GO:0045211">
    <property type="term" value="C:postsynaptic membrane"/>
    <property type="evidence" value="ECO:0007669"/>
    <property type="project" value="TreeGrafter"/>
</dbReference>
<feature type="compositionally biased region" description="Basic and acidic residues" evidence="3">
    <location>
        <begin position="729"/>
        <end position="738"/>
    </location>
</feature>
<feature type="region of interest" description="Disordered" evidence="3">
    <location>
        <begin position="163"/>
        <end position="182"/>
    </location>
</feature>
<dbReference type="InterPro" id="IPR032675">
    <property type="entry name" value="LRR_dom_sf"/>
</dbReference>
<dbReference type="InterPro" id="IPR050614">
    <property type="entry name" value="Synaptic_Scaffolding_LAP-MAGUK"/>
</dbReference>
<dbReference type="PROSITE" id="PS51450">
    <property type="entry name" value="LRR"/>
    <property type="match status" value="2"/>
</dbReference>
<protein>
    <recommendedName>
        <fullName evidence="4">Disease resistance R13L4/SHOC-2-like LRR domain-containing protein</fullName>
    </recommendedName>
</protein>
<feature type="compositionally biased region" description="Low complexity" evidence="3">
    <location>
        <begin position="632"/>
        <end position="642"/>
    </location>
</feature>
<dbReference type="GO" id="GO:0016323">
    <property type="term" value="C:basolateral plasma membrane"/>
    <property type="evidence" value="ECO:0007669"/>
    <property type="project" value="TreeGrafter"/>
</dbReference>
<evidence type="ECO:0000313" key="5">
    <source>
        <dbReference type="EMBL" id="CAD7392305.1"/>
    </source>
</evidence>
<dbReference type="SMART" id="SM00369">
    <property type="entry name" value="LRR_TYP"/>
    <property type="match status" value="10"/>
</dbReference>
<feature type="compositionally biased region" description="Basic and acidic residues" evidence="3">
    <location>
        <begin position="569"/>
        <end position="590"/>
    </location>
</feature>
<name>A0A7R9GP36_TIMCR</name>
<evidence type="ECO:0000256" key="2">
    <source>
        <dbReference type="ARBA" id="ARBA00022737"/>
    </source>
</evidence>
<feature type="region of interest" description="Disordered" evidence="3">
    <location>
        <begin position="544"/>
        <end position="679"/>
    </location>
</feature>
<dbReference type="FunFam" id="3.80.10.10:FF:000036">
    <property type="entry name" value="protein scribble homolog isoform X1"/>
    <property type="match status" value="1"/>
</dbReference>
<dbReference type="InterPro" id="IPR001611">
    <property type="entry name" value="Leu-rich_rpt"/>
</dbReference>
<dbReference type="Pfam" id="PF13855">
    <property type="entry name" value="LRR_8"/>
    <property type="match status" value="1"/>
</dbReference>
<dbReference type="SUPFAM" id="SSF52058">
    <property type="entry name" value="L domain-like"/>
    <property type="match status" value="1"/>
</dbReference>
<dbReference type="InterPro" id="IPR055414">
    <property type="entry name" value="LRR_R13L4/SHOC2-like"/>
</dbReference>
<dbReference type="PANTHER" id="PTHR23119:SF44">
    <property type="entry name" value="PROTEIN LAP4"/>
    <property type="match status" value="1"/>
</dbReference>
<keyword evidence="1" id="KW-0433">Leucine-rich repeat</keyword>
<evidence type="ECO:0000259" key="4">
    <source>
        <dbReference type="Pfam" id="PF23598"/>
    </source>
</evidence>
<dbReference type="GO" id="GO:0098968">
    <property type="term" value="P:neurotransmitter receptor transport postsynaptic membrane to endosome"/>
    <property type="evidence" value="ECO:0007669"/>
    <property type="project" value="TreeGrafter"/>
</dbReference>
<dbReference type="GO" id="GO:0014069">
    <property type="term" value="C:postsynaptic density"/>
    <property type="evidence" value="ECO:0007669"/>
    <property type="project" value="TreeGrafter"/>
</dbReference>
<dbReference type="SMART" id="SM00365">
    <property type="entry name" value="LRR_SD22"/>
    <property type="match status" value="4"/>
</dbReference>
<dbReference type="GO" id="GO:0045197">
    <property type="term" value="P:establishment or maintenance of epithelial cell apical/basal polarity"/>
    <property type="evidence" value="ECO:0007669"/>
    <property type="project" value="TreeGrafter"/>
</dbReference>
<evidence type="ECO:0000256" key="3">
    <source>
        <dbReference type="SAM" id="MobiDB-lite"/>
    </source>
</evidence>
<dbReference type="InterPro" id="IPR003591">
    <property type="entry name" value="Leu-rich_rpt_typical-subtyp"/>
</dbReference>
<dbReference type="PANTHER" id="PTHR23119">
    <property type="entry name" value="DISCS LARGE"/>
    <property type="match status" value="1"/>
</dbReference>
<dbReference type="EMBL" id="OC316520">
    <property type="protein sequence ID" value="CAD7392305.1"/>
    <property type="molecule type" value="Genomic_DNA"/>
</dbReference>
<dbReference type="GO" id="GO:0043113">
    <property type="term" value="P:receptor clustering"/>
    <property type="evidence" value="ECO:0007669"/>
    <property type="project" value="TreeGrafter"/>
</dbReference>
<dbReference type="GO" id="GO:0098609">
    <property type="term" value="P:cell-cell adhesion"/>
    <property type="evidence" value="ECO:0007669"/>
    <property type="project" value="TreeGrafter"/>
</dbReference>
<feature type="domain" description="Disease resistance R13L4/SHOC-2-like LRR" evidence="4">
    <location>
        <begin position="302"/>
        <end position="383"/>
    </location>
</feature>
<gene>
    <name evidence="5" type="ORF">TCEB3V08_LOCUS338</name>
</gene>
<dbReference type="Gene3D" id="3.80.10.10">
    <property type="entry name" value="Ribonuclease Inhibitor"/>
    <property type="match status" value="3"/>
</dbReference>
<feature type="compositionally biased region" description="Polar residues" evidence="3">
    <location>
        <begin position="649"/>
        <end position="668"/>
    </location>
</feature>
<keyword evidence="2" id="KW-0677">Repeat</keyword>
<dbReference type="GO" id="GO:0019901">
    <property type="term" value="F:protein kinase binding"/>
    <property type="evidence" value="ECO:0007669"/>
    <property type="project" value="TreeGrafter"/>
</dbReference>
<feature type="compositionally biased region" description="Polar residues" evidence="3">
    <location>
        <begin position="745"/>
        <end position="757"/>
    </location>
</feature>
<organism evidence="5">
    <name type="scientific">Timema cristinae</name>
    <name type="common">Walking stick</name>
    <dbReference type="NCBI Taxonomy" id="61476"/>
    <lineage>
        <taxon>Eukaryota</taxon>
        <taxon>Metazoa</taxon>
        <taxon>Ecdysozoa</taxon>
        <taxon>Arthropoda</taxon>
        <taxon>Hexapoda</taxon>
        <taxon>Insecta</taxon>
        <taxon>Pterygota</taxon>
        <taxon>Neoptera</taxon>
        <taxon>Polyneoptera</taxon>
        <taxon>Phasmatodea</taxon>
        <taxon>Timematodea</taxon>
        <taxon>Timematoidea</taxon>
        <taxon>Timematidae</taxon>
        <taxon>Timema</taxon>
    </lineage>
</organism>
<dbReference type="SMART" id="SM00364">
    <property type="entry name" value="LRR_BAC"/>
    <property type="match status" value="7"/>
</dbReference>
<accession>A0A7R9GP36</accession>
<reference evidence="5" key="1">
    <citation type="submission" date="2020-11" db="EMBL/GenBank/DDBJ databases">
        <authorList>
            <person name="Tran Van P."/>
        </authorList>
    </citation>
    <scope>NUCLEOTIDE SEQUENCE</scope>
</reference>
<dbReference type="Pfam" id="PF23598">
    <property type="entry name" value="LRR_14"/>
    <property type="match status" value="2"/>
</dbReference>
<sequence>MSSLASPSFFYTTEQSTIENIASPPFVGSRVGQNTGAYYSYPLVVAWFEASLSHYTRLPVTGRWGSNTGRSLALSDRPLMGEYFSLHLAAYALSQCKQIARSVWPPLITTNVFYFIFQSLALSDRPLRGEYFSLHFAAYVLSQCKQRIGKVELEEVNPHLRGGRVENHLGKTTSSSPDRDSNLDLPVLSSLAQHDRRVSQLCHRDIPDIPENIKNLRALQVADFSSNPIPRLPPGFVQLRSLTILGLNDMSLTNLPPDFGSLTSLQSLELRENLLKTLPESLSQLSKLERLDLGDNEIEELEVGNLKKLACLDISENRLEDLPNEIGGLESLTDLHLSQNVIETLPDGIGHLHKLTILKVDQNRLAILNTNIGTCECLQELILTENFLMELPVSIGNLVKLTNLNVDRNNLQSLPVEIGRLSQLGVLSLRDNKLQYLPPDVGLCKELHVLDVSGNRLQYLPLSLANLNLKAVWLSENQAQPMLKFQTDVDEETGEEVLTCFLLPQLEYRPETNTDAFYDGRLYRCGIKFSGEGLNEAYQQQVGGTPANHACVSPADNKHEESDDEGWEEREASRTHSVKFTDDVDSDVGKETPFVRQNTPHPKELKAKAHKLFGKGKPGDSKISQLDEMDESASSSRQQSEEAQPEVPSEQSSHSETPTLKEPPSTSLPVVRQEEKHVGFEVEDEEEVVVRPNRLHRRDTPHHLKNKRINAQLDQNKVASIIAQAIHKKREDEVDKGGFYHTPPESISGQSQGSNVV</sequence>
<evidence type="ECO:0000256" key="1">
    <source>
        <dbReference type="ARBA" id="ARBA00022614"/>
    </source>
</evidence>
<dbReference type="GO" id="GO:0098887">
    <property type="term" value="P:neurotransmitter receptor transport, endosome to postsynaptic membrane"/>
    <property type="evidence" value="ECO:0007669"/>
    <property type="project" value="TreeGrafter"/>
</dbReference>
<proteinExistence type="predicted"/>
<dbReference type="GO" id="GO:0005912">
    <property type="term" value="C:adherens junction"/>
    <property type="evidence" value="ECO:0007669"/>
    <property type="project" value="TreeGrafter"/>
</dbReference>
<feature type="domain" description="Disease resistance R13L4/SHOC-2-like LRR" evidence="4">
    <location>
        <begin position="201"/>
        <end position="291"/>
    </location>
</feature>
<feature type="region of interest" description="Disordered" evidence="3">
    <location>
        <begin position="729"/>
        <end position="757"/>
    </location>
</feature>